<gene>
    <name evidence="1" type="ORF">S01H4_39952</name>
</gene>
<proteinExistence type="predicted"/>
<dbReference type="EMBL" id="BART01021710">
    <property type="protein sequence ID" value="GAH03354.1"/>
    <property type="molecule type" value="Genomic_DNA"/>
</dbReference>
<feature type="non-terminal residue" evidence="1">
    <location>
        <position position="1"/>
    </location>
</feature>
<dbReference type="AlphaFoldDB" id="X1DE57"/>
<accession>X1DE57</accession>
<sequence>DVVWSLVEDQAKEKGVTLRQFAESMSGEDTLNAWEAVVGATVDFFDDQERVRMRKVISLLKQTTETIQAKGEAGLEKVEQLLADQNITDSVSSSPV</sequence>
<comment type="caution">
    <text evidence="1">The sequence shown here is derived from an EMBL/GenBank/DDBJ whole genome shotgun (WGS) entry which is preliminary data.</text>
</comment>
<protein>
    <submittedName>
        <fullName evidence="1">Uncharacterized protein</fullName>
    </submittedName>
</protein>
<organism evidence="1">
    <name type="scientific">marine sediment metagenome</name>
    <dbReference type="NCBI Taxonomy" id="412755"/>
    <lineage>
        <taxon>unclassified sequences</taxon>
        <taxon>metagenomes</taxon>
        <taxon>ecological metagenomes</taxon>
    </lineage>
</organism>
<reference evidence="1" key="1">
    <citation type="journal article" date="2014" name="Front. Microbiol.">
        <title>High frequency of phylogenetically diverse reductive dehalogenase-homologous genes in deep subseafloor sedimentary metagenomes.</title>
        <authorList>
            <person name="Kawai M."/>
            <person name="Futagami T."/>
            <person name="Toyoda A."/>
            <person name="Takaki Y."/>
            <person name="Nishi S."/>
            <person name="Hori S."/>
            <person name="Arai W."/>
            <person name="Tsubouchi T."/>
            <person name="Morono Y."/>
            <person name="Uchiyama I."/>
            <person name="Ito T."/>
            <person name="Fujiyama A."/>
            <person name="Inagaki F."/>
            <person name="Takami H."/>
        </authorList>
    </citation>
    <scope>NUCLEOTIDE SEQUENCE</scope>
    <source>
        <strain evidence="1">Expedition CK06-06</strain>
    </source>
</reference>
<name>X1DE57_9ZZZZ</name>
<evidence type="ECO:0000313" key="1">
    <source>
        <dbReference type="EMBL" id="GAH03354.1"/>
    </source>
</evidence>